<evidence type="ECO:0000256" key="8">
    <source>
        <dbReference type="ARBA" id="ARBA00023004"/>
    </source>
</evidence>
<keyword evidence="7" id="KW-0560">Oxidoreductase</keyword>
<dbReference type="SUPFAM" id="SSF54292">
    <property type="entry name" value="2Fe-2S ferredoxin-like"/>
    <property type="match status" value="1"/>
</dbReference>
<dbReference type="SUPFAM" id="SSF63380">
    <property type="entry name" value="Riboflavin synthase domain-like"/>
    <property type="match status" value="1"/>
</dbReference>
<dbReference type="InterPro" id="IPR017938">
    <property type="entry name" value="Riboflavin_synthase-like_b-brl"/>
</dbReference>
<accession>A0A2S7VMB8</accession>
<dbReference type="InterPro" id="IPR008333">
    <property type="entry name" value="Cbr1-like_FAD-bd_dom"/>
</dbReference>
<dbReference type="CDD" id="cd00207">
    <property type="entry name" value="fer2"/>
    <property type="match status" value="1"/>
</dbReference>
<evidence type="ECO:0000256" key="10">
    <source>
        <dbReference type="ARBA" id="ARBA00061434"/>
    </source>
</evidence>
<keyword evidence="3" id="KW-0812">Transmembrane</keyword>
<dbReference type="Proteomes" id="UP000238707">
    <property type="component" value="Unassembled WGS sequence"/>
</dbReference>
<evidence type="ECO:0000256" key="3">
    <source>
        <dbReference type="ARBA" id="ARBA00022692"/>
    </source>
</evidence>
<dbReference type="InterPro" id="IPR012675">
    <property type="entry name" value="Beta-grasp_dom_sf"/>
</dbReference>
<evidence type="ECO:0000259" key="11">
    <source>
        <dbReference type="PROSITE" id="PS51085"/>
    </source>
</evidence>
<dbReference type="PANTHER" id="PTHR47354">
    <property type="entry name" value="NADH OXIDOREDUCTASE HCR"/>
    <property type="match status" value="1"/>
</dbReference>
<evidence type="ECO:0000256" key="5">
    <source>
        <dbReference type="ARBA" id="ARBA00022723"/>
    </source>
</evidence>
<keyword evidence="4" id="KW-0001">2Fe-2S</keyword>
<dbReference type="PROSITE" id="PS51384">
    <property type="entry name" value="FAD_FR"/>
    <property type="match status" value="1"/>
</dbReference>
<dbReference type="Pfam" id="PF00111">
    <property type="entry name" value="Fer2"/>
    <property type="match status" value="1"/>
</dbReference>
<evidence type="ECO:0000313" key="13">
    <source>
        <dbReference type="EMBL" id="PQJ63313.1"/>
    </source>
</evidence>
<dbReference type="InterPro" id="IPR039261">
    <property type="entry name" value="FNR_nucleotide-bd"/>
</dbReference>
<dbReference type="InterPro" id="IPR006058">
    <property type="entry name" value="2Fe2S_fd_BS"/>
</dbReference>
<name>A0A2S7VMB8_9VIBR</name>
<dbReference type="InterPro" id="IPR001041">
    <property type="entry name" value="2Fe-2S_ferredoxin-type"/>
</dbReference>
<dbReference type="GO" id="GO:0046872">
    <property type="term" value="F:metal ion binding"/>
    <property type="evidence" value="ECO:0007669"/>
    <property type="project" value="UniProtKB-KW"/>
</dbReference>
<reference evidence="13 14" key="1">
    <citation type="submission" date="2016-12" db="EMBL/GenBank/DDBJ databases">
        <title>Diversity of luminous bacteria.</title>
        <authorList>
            <person name="Yoshizawa S."/>
            <person name="Kogure K."/>
        </authorList>
    </citation>
    <scope>NUCLEOTIDE SEQUENCE [LARGE SCALE GENOMIC DNA]</scope>
    <source>
        <strain evidence="13 14">LC2-408</strain>
    </source>
</reference>
<dbReference type="EMBL" id="MSCI01000001">
    <property type="protein sequence ID" value="PQJ63313.1"/>
    <property type="molecule type" value="Genomic_DNA"/>
</dbReference>
<evidence type="ECO:0000256" key="1">
    <source>
        <dbReference type="ARBA" id="ARBA00001974"/>
    </source>
</evidence>
<keyword evidence="14" id="KW-1185">Reference proteome</keyword>
<comment type="similarity">
    <text evidence="10">In the N-terminal section; belongs to the FAD-binding oxidoreductase type 6 family.</text>
</comment>
<keyword evidence="6" id="KW-0274">FAD</keyword>
<keyword evidence="3" id="KW-0472">Membrane</keyword>
<dbReference type="Gene3D" id="3.40.50.80">
    <property type="entry name" value="Nucleotide-binding domain of ferredoxin-NADP reductase (FNR) module"/>
    <property type="match status" value="1"/>
</dbReference>
<evidence type="ECO:0000259" key="12">
    <source>
        <dbReference type="PROSITE" id="PS51384"/>
    </source>
</evidence>
<dbReference type="SUPFAM" id="SSF52343">
    <property type="entry name" value="Ferredoxin reductase-like, C-terminal NADP-linked domain"/>
    <property type="match status" value="1"/>
</dbReference>
<dbReference type="RefSeq" id="WP_105023154.1">
    <property type="nucleotide sequence ID" value="NZ_MSCI01000001.1"/>
</dbReference>
<dbReference type="Gene3D" id="2.40.30.10">
    <property type="entry name" value="Translation factors"/>
    <property type="match status" value="1"/>
</dbReference>
<dbReference type="InterPro" id="IPR017927">
    <property type="entry name" value="FAD-bd_FR_type"/>
</dbReference>
<keyword evidence="8" id="KW-0408">Iron</keyword>
<dbReference type="InterPro" id="IPR001433">
    <property type="entry name" value="OxRdtase_FAD/NAD-bd"/>
</dbReference>
<dbReference type="PROSITE" id="PS00197">
    <property type="entry name" value="2FE2S_FER_1"/>
    <property type="match status" value="1"/>
</dbReference>
<dbReference type="InterPro" id="IPR036010">
    <property type="entry name" value="2Fe-2S_ferredoxin-like_sf"/>
</dbReference>
<feature type="domain" description="2Fe-2S ferredoxin-type" evidence="11">
    <location>
        <begin position="265"/>
        <end position="351"/>
    </location>
</feature>
<dbReference type="Pfam" id="PF00175">
    <property type="entry name" value="NAD_binding_1"/>
    <property type="match status" value="1"/>
</dbReference>
<dbReference type="PANTHER" id="PTHR47354:SF6">
    <property type="entry name" value="NADH OXIDOREDUCTASE HCR"/>
    <property type="match status" value="1"/>
</dbReference>
<dbReference type="InterPro" id="IPR050415">
    <property type="entry name" value="MRET"/>
</dbReference>
<feature type="domain" description="FAD-binding FR-type" evidence="12">
    <location>
        <begin position="7"/>
        <end position="110"/>
    </location>
</feature>
<dbReference type="GO" id="GO:0051537">
    <property type="term" value="F:2 iron, 2 sulfur cluster binding"/>
    <property type="evidence" value="ECO:0007669"/>
    <property type="project" value="UniProtKB-KW"/>
</dbReference>
<sequence>MYAWSDSDSINLVCLKKWHETPDTVSFELGSIPQDLHFNFKPGQFITLGLDMPTKTDYRAYSIASCPEDNRLKLTVKRVEGGLVSNFIVDELDEGDEVAVLKPAGGFNCIDCTPTTSNKVTLVSAGCCITPVMAMVKYWLSQDSGVEIDFIHMARNKRETIYFEELHQLDETYSNFNLKLLLKDNQGTTAPQGRLDNNWLVSLSPDILDRTVYLCGPVGFMQDIESYLKELEFNMDNFYQESFTPATQNAQSEEPQTEIADNENSVVKVFVPTFGKEVEAEAGTPLADSLEQAGVPIITACRSGICGSCKCKVTKGSVESSSQETLTAEEIEQGYVLACSSTIQSDIEVEL</sequence>
<evidence type="ECO:0000256" key="2">
    <source>
        <dbReference type="ARBA" id="ARBA00022630"/>
    </source>
</evidence>
<dbReference type="Pfam" id="PF00970">
    <property type="entry name" value="FAD_binding_6"/>
    <property type="match status" value="1"/>
</dbReference>
<dbReference type="PROSITE" id="PS51085">
    <property type="entry name" value="2FE2S_FER_2"/>
    <property type="match status" value="1"/>
</dbReference>
<protein>
    <submittedName>
        <fullName evidence="13">Hybrid-cluster NAD(P)-dependent oxidoreductase</fullName>
    </submittedName>
</protein>
<dbReference type="GO" id="GO:0016491">
    <property type="term" value="F:oxidoreductase activity"/>
    <property type="evidence" value="ECO:0007669"/>
    <property type="project" value="UniProtKB-KW"/>
</dbReference>
<dbReference type="CDD" id="cd06215">
    <property type="entry name" value="FNR_iron_sulfur_binding_1"/>
    <property type="match status" value="1"/>
</dbReference>
<keyword evidence="5" id="KW-0479">Metal-binding</keyword>
<comment type="cofactor">
    <cofactor evidence="1">
        <name>FAD</name>
        <dbReference type="ChEBI" id="CHEBI:57692"/>
    </cofactor>
</comment>
<evidence type="ECO:0000256" key="7">
    <source>
        <dbReference type="ARBA" id="ARBA00023002"/>
    </source>
</evidence>
<keyword evidence="9" id="KW-0411">Iron-sulfur</keyword>
<organism evidence="13 14">
    <name type="scientific">Vibrio chagasii</name>
    <dbReference type="NCBI Taxonomy" id="170679"/>
    <lineage>
        <taxon>Bacteria</taxon>
        <taxon>Pseudomonadati</taxon>
        <taxon>Pseudomonadota</taxon>
        <taxon>Gammaproteobacteria</taxon>
        <taxon>Vibrionales</taxon>
        <taxon>Vibrionaceae</taxon>
        <taxon>Vibrio</taxon>
    </lineage>
</organism>
<evidence type="ECO:0000256" key="9">
    <source>
        <dbReference type="ARBA" id="ARBA00023014"/>
    </source>
</evidence>
<comment type="caution">
    <text evidence="13">The sequence shown here is derived from an EMBL/GenBank/DDBJ whole genome shotgun (WGS) entry which is preliminary data.</text>
</comment>
<keyword evidence="2" id="KW-0285">Flavoprotein</keyword>
<proteinExistence type="inferred from homology"/>
<dbReference type="Gene3D" id="3.10.20.30">
    <property type="match status" value="1"/>
</dbReference>
<dbReference type="AlphaFoldDB" id="A0A2S7VMB8"/>
<evidence type="ECO:0000256" key="4">
    <source>
        <dbReference type="ARBA" id="ARBA00022714"/>
    </source>
</evidence>
<evidence type="ECO:0000313" key="14">
    <source>
        <dbReference type="Proteomes" id="UP000238707"/>
    </source>
</evidence>
<gene>
    <name evidence="13" type="ORF">BTO10_00380</name>
</gene>
<evidence type="ECO:0000256" key="6">
    <source>
        <dbReference type="ARBA" id="ARBA00022827"/>
    </source>
</evidence>